<evidence type="ECO:0000256" key="1">
    <source>
        <dbReference type="SAM" id="Phobius"/>
    </source>
</evidence>
<evidence type="ECO:0000313" key="2">
    <source>
        <dbReference type="EMBL" id="QBZ54389.1"/>
    </source>
</evidence>
<evidence type="ECO:0000313" key="3">
    <source>
        <dbReference type="Proteomes" id="UP000294847"/>
    </source>
</evidence>
<accession>A0A4P7MW96</accession>
<protein>
    <submittedName>
        <fullName evidence="2">Uncharacterized protein</fullName>
    </submittedName>
</protein>
<dbReference type="EMBL" id="CP034204">
    <property type="protein sequence ID" value="QBZ54389.1"/>
    <property type="molecule type" value="Genomic_DNA"/>
</dbReference>
<keyword evidence="1" id="KW-0812">Transmembrane</keyword>
<feature type="transmembrane region" description="Helical" evidence="1">
    <location>
        <begin position="6"/>
        <end position="28"/>
    </location>
</feature>
<name>A0A4P7MW96_PYROR</name>
<gene>
    <name evidence="2" type="ORF">PoMZ_10088</name>
</gene>
<dbReference type="AlphaFoldDB" id="A0A4P7MW96"/>
<reference evidence="2 3" key="1">
    <citation type="journal article" date="2019" name="Mol. Biol. Evol.">
        <title>Blast fungal genomes show frequent chromosomal changes, gene gains and losses, and effector gene turnover.</title>
        <authorList>
            <person name="Gomez Luciano L.B."/>
            <person name="Jason Tsai I."/>
            <person name="Chuma I."/>
            <person name="Tosa Y."/>
            <person name="Chen Y.H."/>
            <person name="Li J.Y."/>
            <person name="Li M.Y."/>
            <person name="Jade Lu M.Y."/>
            <person name="Nakayashiki H."/>
            <person name="Li W.H."/>
        </authorList>
    </citation>
    <scope>NUCLEOTIDE SEQUENCE [LARGE SCALE GENOMIC DNA]</scope>
    <source>
        <strain evidence="2">MZ5-1-6</strain>
    </source>
</reference>
<proteinExistence type="predicted"/>
<keyword evidence="1" id="KW-1133">Transmembrane helix</keyword>
<dbReference type="Proteomes" id="UP000294847">
    <property type="component" value="Chromosome 1"/>
</dbReference>
<sequence length="122" mass="13099">MCHVPALCKLASTSALLNGCVYTLVVFYQSTMMMAHKLTILVASLFFIRDGGLAAILLESEPTSTAGIQGAADISITADDGAVTPPPEMIELHRRQESTIKYLLAPDATCGFDSKVRVEVMH</sequence>
<keyword evidence="1" id="KW-0472">Membrane</keyword>
<organism evidence="2 3">
    <name type="scientific">Pyricularia oryzae</name>
    <name type="common">Rice blast fungus</name>
    <name type="synonym">Magnaporthe oryzae</name>
    <dbReference type="NCBI Taxonomy" id="318829"/>
    <lineage>
        <taxon>Eukaryota</taxon>
        <taxon>Fungi</taxon>
        <taxon>Dikarya</taxon>
        <taxon>Ascomycota</taxon>
        <taxon>Pezizomycotina</taxon>
        <taxon>Sordariomycetes</taxon>
        <taxon>Sordariomycetidae</taxon>
        <taxon>Magnaporthales</taxon>
        <taxon>Pyriculariaceae</taxon>
        <taxon>Pyricularia</taxon>
    </lineage>
</organism>